<keyword evidence="2" id="KW-1185">Reference proteome</keyword>
<protein>
    <submittedName>
        <fullName evidence="1">Uncharacterized protein</fullName>
    </submittedName>
</protein>
<comment type="caution">
    <text evidence="1">The sequence shown here is derived from an EMBL/GenBank/DDBJ whole genome shotgun (WGS) entry which is preliminary data.</text>
</comment>
<gene>
    <name evidence="1" type="ORF">Patl1_27798</name>
</gene>
<accession>A0ACC1BDF5</accession>
<sequence>MQRFLLLLIYSFFFFFFFFILFASCRVTAQQRQYCVQNDQEIRCQCLPGYASIKEGSQASGCQNIFSPESCNSTDGNIKYNIETVANISWEDSEYSNLKSQSKDECEQACLKDCSCEAAMFKDGKCTKQKLPMRYGRQQKGNSNIILIKVVNLTSAFALKEGAANKGSKKEHQTDILIVSVSLTAFTFTILTVVGILVYRNRVCKYNSICANGKIPLEEDVGPKSFTYSELLEATNNFNGEVGRGAFGTVFRGETSHNQKAIAVKRLDRVSTEGEREFQTEMKAIGRTHHRNLVRLLGYCHEGPNRLLVYEYMSNVVRDEDVDKLQLERTVKVGLWCIQYEPSLRPSMKKVLLMLEDIVDIPLPPNPTSSLSAI</sequence>
<proteinExistence type="predicted"/>
<name>A0ACC1BDF5_9ROSI</name>
<evidence type="ECO:0000313" key="1">
    <source>
        <dbReference type="EMBL" id="KAJ0097001.1"/>
    </source>
</evidence>
<evidence type="ECO:0000313" key="2">
    <source>
        <dbReference type="Proteomes" id="UP001164250"/>
    </source>
</evidence>
<dbReference type="EMBL" id="CM047901">
    <property type="protein sequence ID" value="KAJ0097001.1"/>
    <property type="molecule type" value="Genomic_DNA"/>
</dbReference>
<organism evidence="1 2">
    <name type="scientific">Pistacia atlantica</name>
    <dbReference type="NCBI Taxonomy" id="434234"/>
    <lineage>
        <taxon>Eukaryota</taxon>
        <taxon>Viridiplantae</taxon>
        <taxon>Streptophyta</taxon>
        <taxon>Embryophyta</taxon>
        <taxon>Tracheophyta</taxon>
        <taxon>Spermatophyta</taxon>
        <taxon>Magnoliopsida</taxon>
        <taxon>eudicotyledons</taxon>
        <taxon>Gunneridae</taxon>
        <taxon>Pentapetalae</taxon>
        <taxon>rosids</taxon>
        <taxon>malvids</taxon>
        <taxon>Sapindales</taxon>
        <taxon>Anacardiaceae</taxon>
        <taxon>Pistacia</taxon>
    </lineage>
</organism>
<dbReference type="Proteomes" id="UP001164250">
    <property type="component" value="Chromosome 5"/>
</dbReference>
<reference evidence="2" key="1">
    <citation type="journal article" date="2023" name="G3 (Bethesda)">
        <title>Genome assembly and association tests identify interacting loci associated with vigor, precocity, and sex in interspecific pistachio rootstocks.</title>
        <authorList>
            <person name="Palmer W."/>
            <person name="Jacygrad E."/>
            <person name="Sagayaradj S."/>
            <person name="Cavanaugh K."/>
            <person name="Han R."/>
            <person name="Bertier L."/>
            <person name="Beede B."/>
            <person name="Kafkas S."/>
            <person name="Golino D."/>
            <person name="Preece J."/>
            <person name="Michelmore R."/>
        </authorList>
    </citation>
    <scope>NUCLEOTIDE SEQUENCE [LARGE SCALE GENOMIC DNA]</scope>
</reference>